<dbReference type="PANTHER" id="PTHR13847:SF286">
    <property type="entry name" value="D-AMINO ACID DEHYDROGENASE"/>
    <property type="match status" value="1"/>
</dbReference>
<comment type="caution">
    <text evidence="6">The sequence shown here is derived from an EMBL/GenBank/DDBJ whole genome shotgun (WGS) entry which is preliminary data.</text>
</comment>
<dbReference type="AlphaFoldDB" id="A0A429ZT57"/>
<sequence length="374" mass="41255">MTAETAPKIAVIGGGIVGSTAAFYLNRHQQHVVLFDEGIGQATKAAAGIISPWLSQRRNKDWYFLAKSGAAFYTQLMLDLNLPQNNEIYRKTGTILYKKDHKLLDKLTKIAEKRALEAPEIGTITQLTAAEIKEKLPLISSNQPGLFVSGGAKVDGAALTKHLQNTLPDVKKERITVIKLNHQGQWILLTKKRKYIFDHVILCAGAWLPELLSPLGFDVDIRPQKGQLIELSLSQEKSFIEAPVAMPVGEIDLIPFSDQQIIIGATHENDMGYDLTPDFKLLEHMKQTAGLWAEKIKNEPIASIRIGTRAYTSDFLPFFGEVDLLPNLMVASGLGSSGLTTGPIIGKTLADWVLGNPTKLDSYKKNPNNYIQKT</sequence>
<dbReference type="InterPro" id="IPR036188">
    <property type="entry name" value="FAD/NAD-bd_sf"/>
</dbReference>
<dbReference type="Proteomes" id="UP000287857">
    <property type="component" value="Unassembled WGS sequence"/>
</dbReference>
<dbReference type="PANTHER" id="PTHR13847">
    <property type="entry name" value="SARCOSINE DEHYDROGENASE-RELATED"/>
    <property type="match status" value="1"/>
</dbReference>
<keyword evidence="7" id="KW-1185">Reference proteome</keyword>
<dbReference type="SUPFAM" id="SSF54373">
    <property type="entry name" value="FAD-linked reductases, C-terminal domain"/>
    <property type="match status" value="1"/>
</dbReference>
<comment type="similarity">
    <text evidence="2">Belongs to the DadA oxidoreductase family.</text>
</comment>
<evidence type="ECO:0000256" key="2">
    <source>
        <dbReference type="ARBA" id="ARBA00009410"/>
    </source>
</evidence>
<evidence type="ECO:0000256" key="4">
    <source>
        <dbReference type="ARBA" id="ARBA00023002"/>
    </source>
</evidence>
<keyword evidence="3" id="KW-0285">Flavoprotein</keyword>
<proteinExistence type="inferred from homology"/>
<keyword evidence="4" id="KW-0560">Oxidoreductase</keyword>
<accession>A0A429ZT57</accession>
<evidence type="ECO:0000313" key="6">
    <source>
        <dbReference type="EMBL" id="RST96915.1"/>
    </source>
</evidence>
<dbReference type="SUPFAM" id="SSF51905">
    <property type="entry name" value="FAD/NAD(P)-binding domain"/>
    <property type="match status" value="1"/>
</dbReference>
<evidence type="ECO:0000313" key="7">
    <source>
        <dbReference type="Proteomes" id="UP000287857"/>
    </source>
</evidence>
<evidence type="ECO:0000256" key="3">
    <source>
        <dbReference type="ARBA" id="ARBA00022630"/>
    </source>
</evidence>
<comment type="cofactor">
    <cofactor evidence="1">
        <name>FAD</name>
        <dbReference type="ChEBI" id="CHEBI:57692"/>
    </cofactor>
</comment>
<dbReference type="GO" id="GO:0005737">
    <property type="term" value="C:cytoplasm"/>
    <property type="evidence" value="ECO:0007669"/>
    <property type="project" value="TreeGrafter"/>
</dbReference>
<gene>
    <name evidence="6" type="ORF">CBF37_10505</name>
</gene>
<protein>
    <recommendedName>
        <fullName evidence="5">FAD dependent oxidoreductase domain-containing protein</fullName>
    </recommendedName>
</protein>
<dbReference type="Pfam" id="PF01266">
    <property type="entry name" value="DAO"/>
    <property type="match status" value="1"/>
</dbReference>
<dbReference type="EMBL" id="NGJS01000021">
    <property type="protein sequence ID" value="RST96915.1"/>
    <property type="molecule type" value="Genomic_DNA"/>
</dbReference>
<feature type="domain" description="FAD dependent oxidoreductase" evidence="5">
    <location>
        <begin position="8"/>
        <end position="352"/>
    </location>
</feature>
<dbReference type="RefSeq" id="WP_125984701.1">
    <property type="nucleotide sequence ID" value="NZ_NGJS01000021.1"/>
</dbReference>
<name>A0A429ZT57_9ENTE</name>
<evidence type="ECO:0000256" key="1">
    <source>
        <dbReference type="ARBA" id="ARBA00001974"/>
    </source>
</evidence>
<dbReference type="Gene3D" id="3.30.9.10">
    <property type="entry name" value="D-Amino Acid Oxidase, subunit A, domain 2"/>
    <property type="match status" value="1"/>
</dbReference>
<dbReference type="Gene3D" id="3.50.50.60">
    <property type="entry name" value="FAD/NAD(P)-binding domain"/>
    <property type="match status" value="1"/>
</dbReference>
<organism evidence="6 7">
    <name type="scientific">Vagococcus vulneris</name>
    <dbReference type="NCBI Taxonomy" id="1977869"/>
    <lineage>
        <taxon>Bacteria</taxon>
        <taxon>Bacillati</taxon>
        <taxon>Bacillota</taxon>
        <taxon>Bacilli</taxon>
        <taxon>Lactobacillales</taxon>
        <taxon>Enterococcaceae</taxon>
        <taxon>Vagococcus</taxon>
    </lineage>
</organism>
<dbReference type="InterPro" id="IPR006076">
    <property type="entry name" value="FAD-dep_OxRdtase"/>
</dbReference>
<evidence type="ECO:0000259" key="5">
    <source>
        <dbReference type="Pfam" id="PF01266"/>
    </source>
</evidence>
<dbReference type="OrthoDB" id="9805337at2"/>
<reference evidence="6 7" key="1">
    <citation type="submission" date="2017-05" db="EMBL/GenBank/DDBJ databases">
        <title>Vagococcus spp. assemblies.</title>
        <authorList>
            <person name="Gulvik C.A."/>
        </authorList>
    </citation>
    <scope>NUCLEOTIDE SEQUENCE [LARGE SCALE GENOMIC DNA]</scope>
    <source>
        <strain evidence="6 7">SS1995</strain>
    </source>
</reference>
<dbReference type="GO" id="GO:0016491">
    <property type="term" value="F:oxidoreductase activity"/>
    <property type="evidence" value="ECO:0007669"/>
    <property type="project" value="UniProtKB-KW"/>
</dbReference>